<evidence type="ECO:0000256" key="3">
    <source>
        <dbReference type="SAM" id="MobiDB-lite"/>
    </source>
</evidence>
<keyword evidence="2" id="KW-0597">Phosphoprotein</keyword>
<dbReference type="InterPro" id="IPR036736">
    <property type="entry name" value="ACP-like_sf"/>
</dbReference>
<evidence type="ECO:0000256" key="2">
    <source>
        <dbReference type="ARBA" id="ARBA00022553"/>
    </source>
</evidence>
<dbReference type="InterPro" id="IPR009081">
    <property type="entry name" value="PP-bd_ACP"/>
</dbReference>
<evidence type="ECO:0000313" key="5">
    <source>
        <dbReference type="EMBL" id="MFC7613067.1"/>
    </source>
</evidence>
<dbReference type="SMART" id="SM00823">
    <property type="entry name" value="PKS_PP"/>
    <property type="match status" value="1"/>
</dbReference>
<comment type="caution">
    <text evidence="5">The sequence shown here is derived from an EMBL/GenBank/DDBJ whole genome shotgun (WGS) entry which is preliminary data.</text>
</comment>
<sequence length="88" mass="9285">MRPGDNFFDIGGDSMAMAAVHARLTRATGRRVPLLDLFRHPNIRALARHLDGGGGTPSWPAPPSAPPPGAPDPGRPDPYRAAAQGDPR</sequence>
<organism evidence="5 6">
    <name type="scientific">Actinokineospora soli</name>
    <dbReference type="NCBI Taxonomy" id="1048753"/>
    <lineage>
        <taxon>Bacteria</taxon>
        <taxon>Bacillati</taxon>
        <taxon>Actinomycetota</taxon>
        <taxon>Actinomycetes</taxon>
        <taxon>Pseudonocardiales</taxon>
        <taxon>Pseudonocardiaceae</taxon>
        <taxon>Actinokineospora</taxon>
    </lineage>
</organism>
<dbReference type="Pfam" id="PF00550">
    <property type="entry name" value="PP-binding"/>
    <property type="match status" value="1"/>
</dbReference>
<gene>
    <name evidence="5" type="ORF">ACFQV2_04945</name>
</gene>
<dbReference type="Gene3D" id="1.10.1200.10">
    <property type="entry name" value="ACP-like"/>
    <property type="match status" value="1"/>
</dbReference>
<evidence type="ECO:0000313" key="6">
    <source>
        <dbReference type="Proteomes" id="UP001596512"/>
    </source>
</evidence>
<accession>A0ABW2TJB6</accession>
<evidence type="ECO:0000256" key="1">
    <source>
        <dbReference type="ARBA" id="ARBA00022450"/>
    </source>
</evidence>
<name>A0ABW2TJB6_9PSEU</name>
<evidence type="ECO:0000259" key="4">
    <source>
        <dbReference type="PROSITE" id="PS50075"/>
    </source>
</evidence>
<dbReference type="PROSITE" id="PS50075">
    <property type="entry name" value="CARRIER"/>
    <property type="match status" value="1"/>
</dbReference>
<dbReference type="InterPro" id="IPR020806">
    <property type="entry name" value="PKS_PP-bd"/>
</dbReference>
<dbReference type="EMBL" id="JBHTEY010000004">
    <property type="protein sequence ID" value="MFC7613067.1"/>
    <property type="molecule type" value="Genomic_DNA"/>
</dbReference>
<feature type="compositionally biased region" description="Low complexity" evidence="3">
    <location>
        <begin position="79"/>
        <end position="88"/>
    </location>
</feature>
<dbReference type="Proteomes" id="UP001596512">
    <property type="component" value="Unassembled WGS sequence"/>
</dbReference>
<feature type="compositionally biased region" description="Pro residues" evidence="3">
    <location>
        <begin position="59"/>
        <end position="73"/>
    </location>
</feature>
<protein>
    <submittedName>
        <fullName evidence="5">Acyl carrier protein</fullName>
    </submittedName>
</protein>
<keyword evidence="6" id="KW-1185">Reference proteome</keyword>
<feature type="domain" description="Carrier" evidence="4">
    <location>
        <begin position="1"/>
        <end position="54"/>
    </location>
</feature>
<keyword evidence="1" id="KW-0596">Phosphopantetheine</keyword>
<reference evidence="6" key="1">
    <citation type="journal article" date="2019" name="Int. J. Syst. Evol. Microbiol.">
        <title>The Global Catalogue of Microorganisms (GCM) 10K type strain sequencing project: providing services to taxonomists for standard genome sequencing and annotation.</title>
        <authorList>
            <consortium name="The Broad Institute Genomics Platform"/>
            <consortium name="The Broad Institute Genome Sequencing Center for Infectious Disease"/>
            <person name="Wu L."/>
            <person name="Ma J."/>
        </authorList>
    </citation>
    <scope>NUCLEOTIDE SEQUENCE [LARGE SCALE GENOMIC DNA]</scope>
    <source>
        <strain evidence="6">JCM 17695</strain>
    </source>
</reference>
<proteinExistence type="predicted"/>
<feature type="region of interest" description="Disordered" evidence="3">
    <location>
        <begin position="48"/>
        <end position="88"/>
    </location>
</feature>
<dbReference type="SUPFAM" id="SSF47336">
    <property type="entry name" value="ACP-like"/>
    <property type="match status" value="1"/>
</dbReference>